<feature type="domain" description="HTH lysR-type" evidence="5">
    <location>
        <begin position="7"/>
        <end position="64"/>
    </location>
</feature>
<dbReference type="Gene3D" id="1.10.10.10">
    <property type="entry name" value="Winged helix-like DNA-binding domain superfamily/Winged helix DNA-binding domain"/>
    <property type="match status" value="1"/>
</dbReference>
<dbReference type="Pfam" id="PF03466">
    <property type="entry name" value="LysR_substrate"/>
    <property type="match status" value="1"/>
</dbReference>
<organism evidence="6 7">
    <name type="scientific">Roseovarius litorisediminis</name>
    <dbReference type="NCBI Taxonomy" id="1312363"/>
    <lineage>
        <taxon>Bacteria</taxon>
        <taxon>Pseudomonadati</taxon>
        <taxon>Pseudomonadota</taxon>
        <taxon>Alphaproteobacteria</taxon>
        <taxon>Rhodobacterales</taxon>
        <taxon>Roseobacteraceae</taxon>
        <taxon>Roseovarius</taxon>
    </lineage>
</organism>
<evidence type="ECO:0000256" key="3">
    <source>
        <dbReference type="ARBA" id="ARBA00023125"/>
    </source>
</evidence>
<dbReference type="PROSITE" id="PS50931">
    <property type="entry name" value="HTH_LYSR"/>
    <property type="match status" value="1"/>
</dbReference>
<gene>
    <name evidence="6" type="primary">ampR_1</name>
    <name evidence="6" type="ORF">PEL8287_01379</name>
</gene>
<accession>A0A1Y5S0Z6</accession>
<proteinExistence type="inferred from homology"/>
<dbReference type="AlphaFoldDB" id="A0A1Y5S0Z6"/>
<dbReference type="Proteomes" id="UP000193827">
    <property type="component" value="Unassembled WGS sequence"/>
</dbReference>
<evidence type="ECO:0000256" key="1">
    <source>
        <dbReference type="ARBA" id="ARBA00009437"/>
    </source>
</evidence>
<keyword evidence="4" id="KW-0804">Transcription</keyword>
<evidence type="ECO:0000256" key="2">
    <source>
        <dbReference type="ARBA" id="ARBA00023015"/>
    </source>
</evidence>
<dbReference type="InterPro" id="IPR000847">
    <property type="entry name" value="LysR_HTH_N"/>
</dbReference>
<comment type="similarity">
    <text evidence="1">Belongs to the LysR transcriptional regulatory family.</text>
</comment>
<name>A0A1Y5S0Z6_9RHOB</name>
<sequence>MKWADLPPLNALRAFAAVAETLNLSHAAKVLNVTHPAISRQIRNLEEHLGTQLVLRKGRGVTLTSQGAALAVTLNASFANISSAIEALGKAEASRSLQVSMTPMFATGFLMPRITEFCTRHPEIELMLNPQIEVVELAPGGIDMTIRYGTGKWKGLQSELLFLGCLTVVASRSLIGKRKITEPSELLEYPLLQEFGSEEFANWFEKRGVDKTIRRNVVHMPGNMLLEGARHGDGIVATVPRFIESELRSGELVELFRDPIPGIGYYIVTRPGVRRKPLQDFITWLHAISKS</sequence>
<dbReference type="InterPro" id="IPR036388">
    <property type="entry name" value="WH-like_DNA-bd_sf"/>
</dbReference>
<reference evidence="6 7" key="1">
    <citation type="submission" date="2017-03" db="EMBL/GenBank/DDBJ databases">
        <authorList>
            <person name="Afonso C.L."/>
            <person name="Miller P.J."/>
            <person name="Scott M.A."/>
            <person name="Spackman E."/>
            <person name="Goraichik I."/>
            <person name="Dimitrov K.M."/>
            <person name="Suarez D.L."/>
            <person name="Swayne D.E."/>
        </authorList>
    </citation>
    <scope>NUCLEOTIDE SEQUENCE [LARGE SCALE GENOMIC DNA]</scope>
    <source>
        <strain evidence="6 7">CECT 8287</strain>
    </source>
</reference>
<keyword evidence="7" id="KW-1185">Reference proteome</keyword>
<dbReference type="PRINTS" id="PR00039">
    <property type="entry name" value="HTHLYSR"/>
</dbReference>
<dbReference type="GO" id="GO:0003700">
    <property type="term" value="F:DNA-binding transcription factor activity"/>
    <property type="evidence" value="ECO:0007669"/>
    <property type="project" value="InterPro"/>
</dbReference>
<evidence type="ECO:0000256" key="4">
    <source>
        <dbReference type="ARBA" id="ARBA00023163"/>
    </source>
</evidence>
<dbReference type="FunFam" id="1.10.10.10:FF:000001">
    <property type="entry name" value="LysR family transcriptional regulator"/>
    <property type="match status" value="1"/>
</dbReference>
<keyword evidence="2" id="KW-0805">Transcription regulation</keyword>
<evidence type="ECO:0000313" key="6">
    <source>
        <dbReference type="EMBL" id="SLN29882.1"/>
    </source>
</evidence>
<dbReference type="RefSeq" id="WP_085891638.1">
    <property type="nucleotide sequence ID" value="NZ_FWFL01000003.1"/>
</dbReference>
<evidence type="ECO:0000259" key="5">
    <source>
        <dbReference type="PROSITE" id="PS50931"/>
    </source>
</evidence>
<dbReference type="Gene3D" id="3.40.190.10">
    <property type="entry name" value="Periplasmic binding protein-like II"/>
    <property type="match status" value="2"/>
</dbReference>
<dbReference type="SUPFAM" id="SSF53850">
    <property type="entry name" value="Periplasmic binding protein-like II"/>
    <property type="match status" value="1"/>
</dbReference>
<dbReference type="GO" id="GO:0043565">
    <property type="term" value="F:sequence-specific DNA binding"/>
    <property type="evidence" value="ECO:0007669"/>
    <property type="project" value="TreeGrafter"/>
</dbReference>
<dbReference type="EMBL" id="FWFL01000003">
    <property type="protein sequence ID" value="SLN29882.1"/>
    <property type="molecule type" value="Genomic_DNA"/>
</dbReference>
<dbReference type="InterPro" id="IPR036390">
    <property type="entry name" value="WH_DNA-bd_sf"/>
</dbReference>
<dbReference type="InterPro" id="IPR058163">
    <property type="entry name" value="LysR-type_TF_proteobact-type"/>
</dbReference>
<dbReference type="PANTHER" id="PTHR30537">
    <property type="entry name" value="HTH-TYPE TRANSCRIPTIONAL REGULATOR"/>
    <property type="match status" value="1"/>
</dbReference>
<evidence type="ECO:0000313" key="7">
    <source>
        <dbReference type="Proteomes" id="UP000193827"/>
    </source>
</evidence>
<dbReference type="OrthoDB" id="7328368at2"/>
<dbReference type="InterPro" id="IPR005119">
    <property type="entry name" value="LysR_subst-bd"/>
</dbReference>
<dbReference type="GO" id="GO:0006351">
    <property type="term" value="P:DNA-templated transcription"/>
    <property type="evidence" value="ECO:0007669"/>
    <property type="project" value="TreeGrafter"/>
</dbReference>
<protein>
    <submittedName>
        <fullName evidence="6">HTH-type transcriptional activator AmpR</fullName>
    </submittedName>
</protein>
<dbReference type="SUPFAM" id="SSF46785">
    <property type="entry name" value="Winged helix' DNA-binding domain"/>
    <property type="match status" value="1"/>
</dbReference>
<dbReference type="Pfam" id="PF00126">
    <property type="entry name" value="HTH_1"/>
    <property type="match status" value="1"/>
</dbReference>
<keyword evidence="3" id="KW-0238">DNA-binding</keyword>
<dbReference type="PANTHER" id="PTHR30537:SF79">
    <property type="entry name" value="TRANSCRIPTIONAL REGULATOR-RELATED"/>
    <property type="match status" value="1"/>
</dbReference>